<dbReference type="GeneID" id="19305213"/>
<keyword evidence="2" id="KW-1185">Reference proteome</keyword>
<dbReference type="EMBL" id="KB469406">
    <property type="protein sequence ID" value="EPQ50010.1"/>
    <property type="molecule type" value="Genomic_DNA"/>
</dbReference>
<dbReference type="Proteomes" id="UP000030669">
    <property type="component" value="Unassembled WGS sequence"/>
</dbReference>
<gene>
    <name evidence="1" type="ORF">GLOTRDRAFT_27386</name>
</gene>
<feature type="non-terminal residue" evidence="1">
    <location>
        <position position="84"/>
    </location>
</feature>
<accession>S7R6L6</accession>
<dbReference type="RefSeq" id="XP_007871535.1">
    <property type="nucleotide sequence ID" value="XM_007873344.1"/>
</dbReference>
<feature type="non-terminal residue" evidence="1">
    <location>
        <position position="1"/>
    </location>
</feature>
<dbReference type="AlphaFoldDB" id="S7R6L6"/>
<evidence type="ECO:0008006" key="3">
    <source>
        <dbReference type="Google" id="ProtNLM"/>
    </source>
</evidence>
<sequence length="84" mass="9658">NSYQLELPPSLKARGIHNVFHSSLLRIYEPNDDRLFPGRTDEHVLITDDQATRDLGWEINRVLCHKGKGRQAAFQVEWKTGEAT</sequence>
<evidence type="ECO:0000313" key="1">
    <source>
        <dbReference type="EMBL" id="EPQ50010.1"/>
    </source>
</evidence>
<proteinExistence type="predicted"/>
<organism evidence="1 2">
    <name type="scientific">Gloeophyllum trabeum (strain ATCC 11539 / FP-39264 / Madison 617)</name>
    <name type="common">Brown rot fungus</name>
    <dbReference type="NCBI Taxonomy" id="670483"/>
    <lineage>
        <taxon>Eukaryota</taxon>
        <taxon>Fungi</taxon>
        <taxon>Dikarya</taxon>
        <taxon>Basidiomycota</taxon>
        <taxon>Agaricomycotina</taxon>
        <taxon>Agaricomycetes</taxon>
        <taxon>Gloeophyllales</taxon>
        <taxon>Gloeophyllaceae</taxon>
        <taxon>Gloeophyllum</taxon>
    </lineage>
</organism>
<evidence type="ECO:0000313" key="2">
    <source>
        <dbReference type="Proteomes" id="UP000030669"/>
    </source>
</evidence>
<dbReference type="HOGENOM" id="CLU_132807_2_0_1"/>
<protein>
    <recommendedName>
        <fullName evidence="3">Chromo domain-containing protein</fullName>
    </recommendedName>
</protein>
<name>S7R6L6_GLOTA</name>
<reference evidence="1 2" key="1">
    <citation type="journal article" date="2012" name="Science">
        <title>The Paleozoic origin of enzymatic lignin decomposition reconstructed from 31 fungal genomes.</title>
        <authorList>
            <person name="Floudas D."/>
            <person name="Binder M."/>
            <person name="Riley R."/>
            <person name="Barry K."/>
            <person name="Blanchette R.A."/>
            <person name="Henrissat B."/>
            <person name="Martinez A.T."/>
            <person name="Otillar R."/>
            <person name="Spatafora J.W."/>
            <person name="Yadav J.S."/>
            <person name="Aerts A."/>
            <person name="Benoit I."/>
            <person name="Boyd A."/>
            <person name="Carlson A."/>
            <person name="Copeland A."/>
            <person name="Coutinho P.M."/>
            <person name="de Vries R.P."/>
            <person name="Ferreira P."/>
            <person name="Findley K."/>
            <person name="Foster B."/>
            <person name="Gaskell J."/>
            <person name="Glotzer D."/>
            <person name="Gorecki P."/>
            <person name="Heitman J."/>
            <person name="Hesse C."/>
            <person name="Hori C."/>
            <person name="Igarashi K."/>
            <person name="Jurgens J.A."/>
            <person name="Kallen N."/>
            <person name="Kersten P."/>
            <person name="Kohler A."/>
            <person name="Kuees U."/>
            <person name="Kumar T.K.A."/>
            <person name="Kuo A."/>
            <person name="LaButti K."/>
            <person name="Larrondo L.F."/>
            <person name="Lindquist E."/>
            <person name="Ling A."/>
            <person name="Lombard V."/>
            <person name="Lucas S."/>
            <person name="Lundell T."/>
            <person name="Martin R."/>
            <person name="McLaughlin D.J."/>
            <person name="Morgenstern I."/>
            <person name="Morin E."/>
            <person name="Murat C."/>
            <person name="Nagy L.G."/>
            <person name="Nolan M."/>
            <person name="Ohm R.A."/>
            <person name="Patyshakuliyeva A."/>
            <person name="Rokas A."/>
            <person name="Ruiz-Duenas F.J."/>
            <person name="Sabat G."/>
            <person name="Salamov A."/>
            <person name="Samejima M."/>
            <person name="Schmutz J."/>
            <person name="Slot J.C."/>
            <person name="St John F."/>
            <person name="Stenlid J."/>
            <person name="Sun H."/>
            <person name="Sun S."/>
            <person name="Syed K."/>
            <person name="Tsang A."/>
            <person name="Wiebenga A."/>
            <person name="Young D."/>
            <person name="Pisabarro A."/>
            <person name="Eastwood D.C."/>
            <person name="Martin F."/>
            <person name="Cullen D."/>
            <person name="Grigoriev I.V."/>
            <person name="Hibbett D.S."/>
        </authorList>
    </citation>
    <scope>NUCLEOTIDE SEQUENCE [LARGE SCALE GENOMIC DNA]</scope>
    <source>
        <strain evidence="1 2">ATCC 11539</strain>
    </source>
</reference>
<dbReference type="KEGG" id="gtr:GLOTRDRAFT_27386"/>
<dbReference type="OrthoDB" id="3211671at2759"/>
<dbReference type="OMA" id="ETSEWAI"/>